<dbReference type="AlphaFoldDB" id="A0AB94IXC4"/>
<organism evidence="1 2">
    <name type="scientific">Fretibacterium fastidiosum</name>
    <dbReference type="NCBI Taxonomy" id="651822"/>
    <lineage>
        <taxon>Bacteria</taxon>
        <taxon>Thermotogati</taxon>
        <taxon>Synergistota</taxon>
        <taxon>Synergistia</taxon>
        <taxon>Synergistales</taxon>
        <taxon>Aminobacteriaceae</taxon>
        <taxon>Fretibacterium</taxon>
    </lineage>
</organism>
<protein>
    <submittedName>
        <fullName evidence="1">HAD-superfamily phosphatase, subfamily IIIC/FkbH-like domain</fullName>
    </submittedName>
</protein>
<dbReference type="InterPro" id="IPR036514">
    <property type="entry name" value="SGNH_hydro_sf"/>
</dbReference>
<dbReference type="InterPro" id="IPR010033">
    <property type="entry name" value="HAD_SF_ppase_IIIC"/>
</dbReference>
<dbReference type="Gene3D" id="3.40.50.1000">
    <property type="entry name" value="HAD superfamily/HAD-like"/>
    <property type="match status" value="1"/>
</dbReference>
<dbReference type="InterPro" id="IPR036412">
    <property type="entry name" value="HAD-like_sf"/>
</dbReference>
<keyword evidence="2" id="KW-1185">Reference proteome</keyword>
<dbReference type="InterPro" id="IPR010037">
    <property type="entry name" value="FkbH_domain"/>
</dbReference>
<evidence type="ECO:0000313" key="1">
    <source>
        <dbReference type="EMBL" id="CBL28442.1"/>
    </source>
</evidence>
<evidence type="ECO:0000313" key="2">
    <source>
        <dbReference type="Proteomes" id="UP000008957"/>
    </source>
</evidence>
<dbReference type="Gene3D" id="3.40.50.1110">
    <property type="entry name" value="SGNH hydrolase"/>
    <property type="match status" value="1"/>
</dbReference>
<dbReference type="Proteomes" id="UP000008957">
    <property type="component" value="Chromosome"/>
</dbReference>
<name>A0AB94IXC4_9BACT</name>
<dbReference type="SUPFAM" id="SSF55729">
    <property type="entry name" value="Acyl-CoA N-acyltransferases (Nat)"/>
    <property type="match status" value="1"/>
</dbReference>
<proteinExistence type="predicted"/>
<dbReference type="NCBIfam" id="TIGR01686">
    <property type="entry name" value="FkbH"/>
    <property type="match status" value="1"/>
</dbReference>
<dbReference type="Gene3D" id="3.40.630.30">
    <property type="match status" value="1"/>
</dbReference>
<dbReference type="KEGG" id="sbr:SY1_13480"/>
<dbReference type="InterPro" id="IPR016181">
    <property type="entry name" value="Acyl_CoA_acyltransferase"/>
</dbReference>
<dbReference type="SUPFAM" id="SSF56784">
    <property type="entry name" value="HAD-like"/>
    <property type="match status" value="1"/>
</dbReference>
<accession>A0AB94IXC4</accession>
<sequence>MRQTDNGPLILLANFTAESLAMRLCGEGVDARTTPGFDTWRMELLSETSSIWQEPRGVLLLLLHGPALFPDGVDAGFAGVLDDALTLIRRARDAHPDRTLVVSTLDLPSPPALPLAAADPAREASHRWRSGLAAMDLPVLDLESLAAEVGRARFYNAKTWYFGALPFSAEGEKRLAQEASRVLRVLTCSRRKCLVLDLDDTLWGGVVSEDGLEGIALSDHGVGAAYRDVQALVKALSAQGVLLAINSKNDVEDALLPFRKHPHAVLREEDFAVVRANWRPKPENVRDIAGALNIGMDSLVFIDDNPAERAAVRAACPEVEVPEFPPDTSALPAFIREVADRFFTAPCLSAEDAGKTAMYRAEARRAEARAHASLGDYLASLEMQLSLRPLGEEEIPRAAQLCAKTNQFNLTTRRYSEADLRAMTQDERRRGWIAGLSDRYGDYGRIALVIVELDRGGTSASFDTFLMSCRAMGRGVESALLAWVEELLAAEGVTRLTGRYLPTAKNGPVKDFWRDMGYAQDGDAWTLSAPFPERRSCLCRNS</sequence>
<dbReference type="RefSeq" id="WP_015556589.1">
    <property type="nucleotide sequence ID" value="NC_021038.1"/>
</dbReference>
<dbReference type="EMBL" id="FP929056">
    <property type="protein sequence ID" value="CBL28442.1"/>
    <property type="molecule type" value="Genomic_DNA"/>
</dbReference>
<dbReference type="InterPro" id="IPR023214">
    <property type="entry name" value="HAD_sf"/>
</dbReference>
<gene>
    <name evidence="1" type="ORF">SY1_13480</name>
</gene>
<reference evidence="1 2" key="2">
    <citation type="submission" date="2010-03" db="EMBL/GenBank/DDBJ databases">
        <authorList>
            <person name="Pajon A."/>
        </authorList>
    </citation>
    <scope>NUCLEOTIDE SEQUENCE [LARGE SCALE GENOMIC DNA]</scope>
    <source>
        <strain evidence="1 2">SGP1</strain>
    </source>
</reference>
<reference evidence="2" key="1">
    <citation type="submission" date="2010-03" db="EMBL/GenBank/DDBJ databases">
        <title>The genome sequence of Synergistetes sp. SGP1.</title>
        <authorList>
            <consortium name="metaHIT consortium -- http://www.metahit.eu/"/>
            <person name="Pajon A."/>
            <person name="Turner K."/>
            <person name="Parkhill J."/>
            <person name="Wade W."/>
            <person name="Vartoukian S."/>
        </authorList>
    </citation>
    <scope>NUCLEOTIDE SEQUENCE [LARGE SCALE GENOMIC DNA]</scope>
    <source>
        <strain evidence="2">SGP1</strain>
    </source>
</reference>
<dbReference type="NCBIfam" id="TIGR01681">
    <property type="entry name" value="HAD-SF-IIIC"/>
    <property type="match status" value="1"/>
</dbReference>